<feature type="region of interest" description="Disordered" evidence="1">
    <location>
        <begin position="100"/>
        <end position="129"/>
    </location>
</feature>
<proteinExistence type="predicted"/>
<reference evidence="3" key="1">
    <citation type="journal article" date="2017" name="Nat. Ecol. Evol.">
        <title>Genome expansion and lineage-specific genetic innovations in the forest pathogenic fungi Armillaria.</title>
        <authorList>
            <person name="Sipos G."/>
            <person name="Prasanna A.N."/>
            <person name="Walter M.C."/>
            <person name="O'Connor E."/>
            <person name="Balint B."/>
            <person name="Krizsan K."/>
            <person name="Kiss B."/>
            <person name="Hess J."/>
            <person name="Varga T."/>
            <person name="Slot J."/>
            <person name="Riley R."/>
            <person name="Boka B."/>
            <person name="Rigling D."/>
            <person name="Barry K."/>
            <person name="Lee J."/>
            <person name="Mihaltcheva S."/>
            <person name="LaButti K."/>
            <person name="Lipzen A."/>
            <person name="Waldron R."/>
            <person name="Moloney N.M."/>
            <person name="Sperisen C."/>
            <person name="Kredics L."/>
            <person name="Vagvoelgyi C."/>
            <person name="Patrignani A."/>
            <person name="Fitzpatrick D."/>
            <person name="Nagy I."/>
            <person name="Doyle S."/>
            <person name="Anderson J.B."/>
            <person name="Grigoriev I.V."/>
            <person name="Gueldener U."/>
            <person name="Muensterkoetter M."/>
            <person name="Nagy L.G."/>
        </authorList>
    </citation>
    <scope>NUCLEOTIDE SEQUENCE [LARGE SCALE GENOMIC DNA]</scope>
    <source>
        <strain evidence="3">Ar21-2</strain>
    </source>
</reference>
<dbReference type="OrthoDB" id="10661211at2759"/>
<sequence>MTFVPSKNLRHVHAEARCSISFHPWTLNDNPWYQDSTHVLILNPCKTPKWHPDLFLLHPLSRTTYYIISGSKQPNASGVRLVDQIAEIDSAEAKWQGCLQDPDQAESQGPDYTRDNELDGPGEMGEGGRWSLNRAYHGGKVDPFEVMGVMHGAWGNADKATVPCERNGSPKVHAVEREPELWRNIEEQALPPKSPIQDFKWVRVITPGGGGGRVVGRQN</sequence>
<dbReference type="InParanoid" id="A0A2H3CCS7"/>
<organism evidence="2 3">
    <name type="scientific">Armillaria gallica</name>
    <name type="common">Bulbous honey fungus</name>
    <name type="synonym">Armillaria bulbosa</name>
    <dbReference type="NCBI Taxonomy" id="47427"/>
    <lineage>
        <taxon>Eukaryota</taxon>
        <taxon>Fungi</taxon>
        <taxon>Dikarya</taxon>
        <taxon>Basidiomycota</taxon>
        <taxon>Agaricomycotina</taxon>
        <taxon>Agaricomycetes</taxon>
        <taxon>Agaricomycetidae</taxon>
        <taxon>Agaricales</taxon>
        <taxon>Marasmiineae</taxon>
        <taxon>Physalacriaceae</taxon>
        <taxon>Armillaria</taxon>
    </lineage>
</organism>
<gene>
    <name evidence="2" type="ORF">ARMGADRAFT_1039785</name>
</gene>
<dbReference type="Proteomes" id="UP000217790">
    <property type="component" value="Unassembled WGS sequence"/>
</dbReference>
<keyword evidence="3" id="KW-1185">Reference proteome</keyword>
<dbReference type="AlphaFoldDB" id="A0A2H3CCS7"/>
<evidence type="ECO:0000256" key="1">
    <source>
        <dbReference type="SAM" id="MobiDB-lite"/>
    </source>
</evidence>
<evidence type="ECO:0000313" key="3">
    <source>
        <dbReference type="Proteomes" id="UP000217790"/>
    </source>
</evidence>
<dbReference type="EMBL" id="KZ293739">
    <property type="protein sequence ID" value="PBK80881.1"/>
    <property type="molecule type" value="Genomic_DNA"/>
</dbReference>
<evidence type="ECO:0000313" key="2">
    <source>
        <dbReference type="EMBL" id="PBK80881.1"/>
    </source>
</evidence>
<accession>A0A2H3CCS7</accession>
<protein>
    <submittedName>
        <fullName evidence="2">Uncharacterized protein</fullName>
    </submittedName>
</protein>
<name>A0A2H3CCS7_ARMGA</name>